<evidence type="ECO:0000259" key="8">
    <source>
        <dbReference type="PROSITE" id="PS51071"/>
    </source>
</evidence>
<evidence type="ECO:0000256" key="5">
    <source>
        <dbReference type="ARBA" id="ARBA00023163"/>
    </source>
</evidence>
<evidence type="ECO:0000256" key="3">
    <source>
        <dbReference type="ARBA" id="ARBA00023015"/>
    </source>
</evidence>
<evidence type="ECO:0000256" key="6">
    <source>
        <dbReference type="ARBA" id="ARBA00025185"/>
    </source>
</evidence>
<dbReference type="PANTHER" id="PTHR33238">
    <property type="entry name" value="IRON (METAL) DEPENDENT REPRESSOR, DTXR FAMILY"/>
    <property type="match status" value="1"/>
</dbReference>
<dbReference type="InterPro" id="IPR036390">
    <property type="entry name" value="WH_DNA-bd_sf"/>
</dbReference>
<reference evidence="9 10" key="1">
    <citation type="submission" date="2023-08" db="EMBL/GenBank/DDBJ databases">
        <title>Draft genome sequence of Algoriphagus confluentis.</title>
        <authorList>
            <person name="Takatani N."/>
            <person name="Hosokawa M."/>
            <person name="Sawabe T."/>
        </authorList>
    </citation>
    <scope>NUCLEOTIDE SEQUENCE [LARGE SCALE GENOMIC DNA]</scope>
    <source>
        <strain evidence="9 10">NBRC 111222</strain>
    </source>
</reference>
<feature type="domain" description="HTH rpiR-type" evidence="8">
    <location>
        <begin position="1"/>
        <end position="68"/>
    </location>
</feature>
<dbReference type="InterPro" id="IPR036421">
    <property type="entry name" value="Fe_dep_repressor_sf"/>
</dbReference>
<dbReference type="InterPro" id="IPR000281">
    <property type="entry name" value="HTH_RpiR"/>
</dbReference>
<sequence>MASSTEENYLKSLFNLANEQGEVSISDLAQNLHVSMPTANSMVKNLQKQGWVGYEKYKPVILTQEGKKAAALVIRKHRLTEMFLVKKMGFGWEEVHEVAEQIEHIHAPKFFERMDEMLGFPTIDPHGSPIPDAQGRIQEFSYLPLSSCKVGQEVQLTALTNSSTEFLEFLNGRALRLGLNLKIHSREAYDQSMVVSYDDHPSETLSEKVCERLLVRVIGK</sequence>
<dbReference type="SUPFAM" id="SSF47979">
    <property type="entry name" value="Iron-dependent repressor protein, dimerization domain"/>
    <property type="match status" value="1"/>
</dbReference>
<evidence type="ECO:0000259" key="7">
    <source>
        <dbReference type="PROSITE" id="PS50944"/>
    </source>
</evidence>
<dbReference type="PROSITE" id="PS50944">
    <property type="entry name" value="HTH_DTXR"/>
    <property type="match status" value="1"/>
</dbReference>
<dbReference type="InterPro" id="IPR036388">
    <property type="entry name" value="WH-like_DNA-bd_sf"/>
</dbReference>
<evidence type="ECO:0000256" key="1">
    <source>
        <dbReference type="ARBA" id="ARBA00007871"/>
    </source>
</evidence>
<dbReference type="InterPro" id="IPR022687">
    <property type="entry name" value="HTH_DTXR"/>
</dbReference>
<dbReference type="Pfam" id="PF01325">
    <property type="entry name" value="Fe_dep_repress"/>
    <property type="match status" value="1"/>
</dbReference>
<dbReference type="Gene3D" id="2.30.30.90">
    <property type="match status" value="1"/>
</dbReference>
<evidence type="ECO:0000256" key="4">
    <source>
        <dbReference type="ARBA" id="ARBA00023125"/>
    </source>
</evidence>
<dbReference type="PANTHER" id="PTHR33238:SF7">
    <property type="entry name" value="IRON-DEPENDENT TRANSCRIPTIONAL REGULATOR"/>
    <property type="match status" value="1"/>
</dbReference>
<feature type="domain" description="HTH dtxR-type" evidence="7">
    <location>
        <begin position="1"/>
        <end position="63"/>
    </location>
</feature>
<comment type="similarity">
    <text evidence="1">Belongs to the DtxR/MntR family.</text>
</comment>
<keyword evidence="3" id="KW-0805">Transcription regulation</keyword>
<name>A0ABQ6PI23_9BACT</name>
<dbReference type="Pfam" id="PF02742">
    <property type="entry name" value="Fe_dep_repr_C"/>
    <property type="match status" value="1"/>
</dbReference>
<keyword evidence="5" id="KW-0804">Transcription</keyword>
<dbReference type="SUPFAM" id="SSF46785">
    <property type="entry name" value="Winged helix' DNA-binding domain"/>
    <property type="match status" value="1"/>
</dbReference>
<evidence type="ECO:0000256" key="2">
    <source>
        <dbReference type="ARBA" id="ARBA00022386"/>
    </source>
</evidence>
<dbReference type="EMBL" id="BTPD01000001">
    <property type="protein sequence ID" value="GMQ27554.1"/>
    <property type="molecule type" value="Genomic_DNA"/>
</dbReference>
<dbReference type="InterPro" id="IPR001367">
    <property type="entry name" value="Fe_dep_repressor"/>
</dbReference>
<dbReference type="Gene3D" id="1.10.60.10">
    <property type="entry name" value="Iron dependent repressor, metal binding and dimerisation domain"/>
    <property type="match status" value="1"/>
</dbReference>
<dbReference type="PROSITE" id="PS51071">
    <property type="entry name" value="HTH_RPIR"/>
    <property type="match status" value="1"/>
</dbReference>
<protein>
    <recommendedName>
        <fullName evidence="2">Transcriptional regulator MntR</fullName>
    </recommendedName>
</protein>
<gene>
    <name evidence="9" type="ORF">Aconfl_01960</name>
</gene>
<comment type="function">
    <text evidence="6">In the presence of manganese, represses expression of mntH and mntS. Up-regulates expression of mntP.</text>
</comment>
<keyword evidence="10" id="KW-1185">Reference proteome</keyword>
<dbReference type="Gene3D" id="1.10.10.10">
    <property type="entry name" value="Winged helix-like DNA-binding domain superfamily/Winged helix DNA-binding domain"/>
    <property type="match status" value="1"/>
</dbReference>
<evidence type="ECO:0000313" key="9">
    <source>
        <dbReference type="EMBL" id="GMQ27554.1"/>
    </source>
</evidence>
<dbReference type="Proteomes" id="UP001338309">
    <property type="component" value="Unassembled WGS sequence"/>
</dbReference>
<keyword evidence="4" id="KW-0238">DNA-binding</keyword>
<evidence type="ECO:0000313" key="10">
    <source>
        <dbReference type="Proteomes" id="UP001338309"/>
    </source>
</evidence>
<dbReference type="SMART" id="SM00529">
    <property type="entry name" value="HTH_DTXR"/>
    <property type="match status" value="1"/>
</dbReference>
<dbReference type="InterPro" id="IPR050536">
    <property type="entry name" value="DtxR_MntR_Metal-Reg"/>
</dbReference>
<accession>A0ABQ6PI23</accession>
<dbReference type="InterPro" id="IPR022689">
    <property type="entry name" value="Iron_dep_repressor"/>
</dbReference>
<comment type="caution">
    <text evidence="9">The sequence shown here is derived from an EMBL/GenBank/DDBJ whole genome shotgun (WGS) entry which is preliminary data.</text>
</comment>
<dbReference type="RefSeq" id="WP_338222366.1">
    <property type="nucleotide sequence ID" value="NZ_BTPD01000001.1"/>
</dbReference>
<proteinExistence type="inferred from homology"/>
<dbReference type="InterPro" id="IPR038157">
    <property type="entry name" value="FeoA_core_dom"/>
</dbReference>
<organism evidence="9 10">
    <name type="scientific">Algoriphagus confluentis</name>
    <dbReference type="NCBI Taxonomy" id="1697556"/>
    <lineage>
        <taxon>Bacteria</taxon>
        <taxon>Pseudomonadati</taxon>
        <taxon>Bacteroidota</taxon>
        <taxon>Cytophagia</taxon>
        <taxon>Cytophagales</taxon>
        <taxon>Cyclobacteriaceae</taxon>
        <taxon>Algoriphagus</taxon>
    </lineage>
</organism>